<evidence type="ECO:0000256" key="5">
    <source>
        <dbReference type="PROSITE-ProRule" id="PRU01091"/>
    </source>
</evidence>
<dbReference type="Proteomes" id="UP001500218">
    <property type="component" value="Unassembled WGS sequence"/>
</dbReference>
<keyword evidence="3 5" id="KW-0238">DNA-binding</keyword>
<protein>
    <recommendedName>
        <fullName evidence="6">OmpR/PhoB-type domain-containing protein</fullName>
    </recommendedName>
</protein>
<dbReference type="Pfam" id="PF00486">
    <property type="entry name" value="Trans_reg_C"/>
    <property type="match status" value="1"/>
</dbReference>
<dbReference type="SMART" id="SM00862">
    <property type="entry name" value="Trans_reg_C"/>
    <property type="match status" value="1"/>
</dbReference>
<evidence type="ECO:0000256" key="4">
    <source>
        <dbReference type="ARBA" id="ARBA00023163"/>
    </source>
</evidence>
<dbReference type="SUPFAM" id="SSF48452">
    <property type="entry name" value="TPR-like"/>
    <property type="match status" value="1"/>
</dbReference>
<dbReference type="Pfam" id="PF03704">
    <property type="entry name" value="BTAD"/>
    <property type="match status" value="1"/>
</dbReference>
<name>A0ABN2MJU5_9ACTN</name>
<dbReference type="InterPro" id="IPR051677">
    <property type="entry name" value="AfsR-DnrI-RedD_regulator"/>
</dbReference>
<evidence type="ECO:0000256" key="1">
    <source>
        <dbReference type="ARBA" id="ARBA00005820"/>
    </source>
</evidence>
<dbReference type="InterPro" id="IPR016032">
    <property type="entry name" value="Sig_transdc_resp-reg_C-effctor"/>
</dbReference>
<evidence type="ECO:0000313" key="7">
    <source>
        <dbReference type="EMBL" id="GAA1829044.1"/>
    </source>
</evidence>
<keyword evidence="8" id="KW-1185">Reference proteome</keyword>
<sequence>MELEIEVLGPVQVRCDGVRVRLGPRLVALLSVLLVEFGRAVPANRIVAMVWGAGAPEAAPATLRSHVSHLRGALRAAGAGDPVTTLGNGHGVGYRLDTAACDVDARRFEQAYAQARPLLSGTTGDLERASRLIRDALELWRGPAYADVADRPFALPEIARLNALRRAARRGLAGALTALGRHGEAVGELAGHLAEEPYDEGLRHQLAVALYAEQRADEAAQVCRDGLRLLRERGIEAPGLHSLQLTILRRELPLAS</sequence>
<dbReference type="SMART" id="SM01043">
    <property type="entry name" value="BTAD"/>
    <property type="match status" value="1"/>
</dbReference>
<dbReference type="SUPFAM" id="SSF46894">
    <property type="entry name" value="C-terminal effector domain of the bipartite response regulators"/>
    <property type="match status" value="1"/>
</dbReference>
<evidence type="ECO:0000256" key="2">
    <source>
        <dbReference type="ARBA" id="ARBA00023015"/>
    </source>
</evidence>
<keyword evidence="2" id="KW-0805">Transcription regulation</keyword>
<organism evidence="7 8">
    <name type="scientific">Luedemannella flava</name>
    <dbReference type="NCBI Taxonomy" id="349316"/>
    <lineage>
        <taxon>Bacteria</taxon>
        <taxon>Bacillati</taxon>
        <taxon>Actinomycetota</taxon>
        <taxon>Actinomycetes</taxon>
        <taxon>Micromonosporales</taxon>
        <taxon>Micromonosporaceae</taxon>
        <taxon>Luedemannella</taxon>
    </lineage>
</organism>
<dbReference type="PROSITE" id="PS51755">
    <property type="entry name" value="OMPR_PHOB"/>
    <property type="match status" value="1"/>
</dbReference>
<keyword evidence="4" id="KW-0804">Transcription</keyword>
<proteinExistence type="inferred from homology"/>
<dbReference type="InterPro" id="IPR005158">
    <property type="entry name" value="BTAD"/>
</dbReference>
<dbReference type="PANTHER" id="PTHR35807:SF1">
    <property type="entry name" value="TRANSCRIPTIONAL REGULATOR REDD"/>
    <property type="match status" value="1"/>
</dbReference>
<dbReference type="Gene3D" id="1.25.40.10">
    <property type="entry name" value="Tetratricopeptide repeat domain"/>
    <property type="match status" value="1"/>
</dbReference>
<reference evidence="7 8" key="1">
    <citation type="journal article" date="2019" name="Int. J. Syst. Evol. Microbiol.">
        <title>The Global Catalogue of Microorganisms (GCM) 10K type strain sequencing project: providing services to taxonomists for standard genome sequencing and annotation.</title>
        <authorList>
            <consortium name="The Broad Institute Genomics Platform"/>
            <consortium name="The Broad Institute Genome Sequencing Center for Infectious Disease"/>
            <person name="Wu L."/>
            <person name="Ma J."/>
        </authorList>
    </citation>
    <scope>NUCLEOTIDE SEQUENCE [LARGE SCALE GENOMIC DNA]</scope>
    <source>
        <strain evidence="7 8">JCM 13250</strain>
    </source>
</reference>
<evidence type="ECO:0000256" key="3">
    <source>
        <dbReference type="ARBA" id="ARBA00023125"/>
    </source>
</evidence>
<dbReference type="InterPro" id="IPR036388">
    <property type="entry name" value="WH-like_DNA-bd_sf"/>
</dbReference>
<feature type="domain" description="OmpR/PhoB-type" evidence="6">
    <location>
        <begin position="1"/>
        <end position="98"/>
    </location>
</feature>
<dbReference type="Gene3D" id="1.10.10.10">
    <property type="entry name" value="Winged helix-like DNA-binding domain superfamily/Winged helix DNA-binding domain"/>
    <property type="match status" value="1"/>
</dbReference>
<accession>A0ABN2MJU5</accession>
<evidence type="ECO:0000259" key="6">
    <source>
        <dbReference type="PROSITE" id="PS51755"/>
    </source>
</evidence>
<comment type="similarity">
    <text evidence="1">Belongs to the AfsR/DnrI/RedD regulatory family.</text>
</comment>
<dbReference type="InterPro" id="IPR001867">
    <property type="entry name" value="OmpR/PhoB-type_DNA-bd"/>
</dbReference>
<dbReference type="InterPro" id="IPR011990">
    <property type="entry name" value="TPR-like_helical_dom_sf"/>
</dbReference>
<evidence type="ECO:0000313" key="8">
    <source>
        <dbReference type="Proteomes" id="UP001500218"/>
    </source>
</evidence>
<comment type="caution">
    <text evidence="7">The sequence shown here is derived from an EMBL/GenBank/DDBJ whole genome shotgun (WGS) entry which is preliminary data.</text>
</comment>
<dbReference type="PANTHER" id="PTHR35807">
    <property type="entry name" value="TRANSCRIPTIONAL REGULATOR REDD-RELATED"/>
    <property type="match status" value="1"/>
</dbReference>
<feature type="DNA-binding region" description="OmpR/PhoB-type" evidence="5">
    <location>
        <begin position="1"/>
        <end position="98"/>
    </location>
</feature>
<dbReference type="CDD" id="cd15831">
    <property type="entry name" value="BTAD"/>
    <property type="match status" value="1"/>
</dbReference>
<dbReference type="RefSeq" id="WP_344138565.1">
    <property type="nucleotide sequence ID" value="NZ_BAAALT010000252.1"/>
</dbReference>
<gene>
    <name evidence="7" type="ORF">GCM10009682_54970</name>
</gene>
<dbReference type="EMBL" id="BAAALT010000252">
    <property type="protein sequence ID" value="GAA1829044.1"/>
    <property type="molecule type" value="Genomic_DNA"/>
</dbReference>